<proteinExistence type="predicted"/>
<name>A0ACB0JK27_TRIPR</name>
<sequence length="419" mass="48417">MAAAKDIISTLPDEILCHILSFLQTKQSVATSILSKRWNPLWLSVTTLYFQTEIADKESTLLFNDFVYSFLVSRNATLPIETFHLQISYDSPLECPNSIAKWVKFVLQNGVKYFYFCISLGNGLPIFPARIFSCKTLVFLKLMDFYMEEGYSSVQLPSLKTLHLDTIAFSKLQHFMVFLSSCPILESLLTRYVWFNSEESSTCNEWKSFCLANLITADIDFTECYFPLKVVHNVRSLTFGIHEVFYNDLIPTFHNLTQLKLLCKDCITWQFLLEVLNHCPKLQKLDLDQGKVDDETWIRNFDKENWVDPYVVPQCFTLHLRTCNLLQFHGQPGEVILARYILKNAKVLQNMTIWNSSKSELHCLAIKRMLSAYPWASSMCKLIVSPNKSSEDKEEVAELSVARVDPLLRLLDFVNLLDQ</sequence>
<organism evidence="1 2">
    <name type="scientific">Trifolium pratense</name>
    <name type="common">Red clover</name>
    <dbReference type="NCBI Taxonomy" id="57577"/>
    <lineage>
        <taxon>Eukaryota</taxon>
        <taxon>Viridiplantae</taxon>
        <taxon>Streptophyta</taxon>
        <taxon>Embryophyta</taxon>
        <taxon>Tracheophyta</taxon>
        <taxon>Spermatophyta</taxon>
        <taxon>Magnoliopsida</taxon>
        <taxon>eudicotyledons</taxon>
        <taxon>Gunneridae</taxon>
        <taxon>Pentapetalae</taxon>
        <taxon>rosids</taxon>
        <taxon>fabids</taxon>
        <taxon>Fabales</taxon>
        <taxon>Fabaceae</taxon>
        <taxon>Papilionoideae</taxon>
        <taxon>50 kb inversion clade</taxon>
        <taxon>NPAAA clade</taxon>
        <taxon>Hologalegina</taxon>
        <taxon>IRL clade</taxon>
        <taxon>Trifolieae</taxon>
        <taxon>Trifolium</taxon>
    </lineage>
</organism>
<keyword evidence="2" id="KW-1185">Reference proteome</keyword>
<dbReference type="Proteomes" id="UP001177021">
    <property type="component" value="Unassembled WGS sequence"/>
</dbReference>
<evidence type="ECO:0000313" key="2">
    <source>
        <dbReference type="Proteomes" id="UP001177021"/>
    </source>
</evidence>
<accession>A0ACB0JK27</accession>
<dbReference type="EMBL" id="CASHSV030000034">
    <property type="protein sequence ID" value="CAJ2644206.1"/>
    <property type="molecule type" value="Genomic_DNA"/>
</dbReference>
<evidence type="ECO:0000313" key="1">
    <source>
        <dbReference type="EMBL" id="CAJ2644206.1"/>
    </source>
</evidence>
<protein>
    <submittedName>
        <fullName evidence="1">Uncharacterized protein</fullName>
    </submittedName>
</protein>
<reference evidence="1" key="1">
    <citation type="submission" date="2023-10" db="EMBL/GenBank/DDBJ databases">
        <authorList>
            <person name="Rodriguez Cubillos JULIANA M."/>
            <person name="De Vega J."/>
        </authorList>
    </citation>
    <scope>NUCLEOTIDE SEQUENCE</scope>
</reference>
<gene>
    <name evidence="1" type="ORF">MILVUS5_LOCUS13295</name>
</gene>
<comment type="caution">
    <text evidence="1">The sequence shown here is derived from an EMBL/GenBank/DDBJ whole genome shotgun (WGS) entry which is preliminary data.</text>
</comment>